<comment type="caution">
    <text evidence="3">The sequence shown here is derived from an EMBL/GenBank/DDBJ whole genome shotgun (WGS) entry which is preliminary data.</text>
</comment>
<dbReference type="Gene3D" id="3.40.630.120">
    <property type="match status" value="1"/>
</dbReference>
<organism evidence="3 4">
    <name type="scientific">Candidatus Blautia merdigallinarum</name>
    <dbReference type="NCBI Taxonomy" id="2838495"/>
    <lineage>
        <taxon>Bacteria</taxon>
        <taxon>Bacillati</taxon>
        <taxon>Bacillota</taxon>
        <taxon>Clostridia</taxon>
        <taxon>Lachnospirales</taxon>
        <taxon>Lachnospiraceae</taxon>
        <taxon>Blautia</taxon>
    </lineage>
</organism>
<accession>A0A9D2SKZ8</accession>
<evidence type="ECO:0000259" key="2">
    <source>
        <dbReference type="Pfam" id="PF18164"/>
    </source>
</evidence>
<dbReference type="EMBL" id="DWWV01000114">
    <property type="protein sequence ID" value="HJC10936.1"/>
    <property type="molecule type" value="Genomic_DNA"/>
</dbReference>
<proteinExistence type="predicted"/>
<sequence>MESLKKICARIGLQEEVTEKILELESKQDFFETEKEISELTEAENWQKAREKLKKFLGEDPDGIKMLFCMLKASVISWEKYQEQGIEALIFDETMKCFTRFVEEHKVSYGIYGFDRDFWTGRQLSLQLFRLGELEYEMVEEEKEGRYISIHIPSDAVLDPEKIKESLQEAKVFFEKYDPSWKEVPYKCCSWLLSPALKELLGEKSKILKFQEMFSIEEVYKDSDEFMEWVFKRKDIPLEKLPEETSLQRNMKAHLLSGGWVGEGMGCLKEETLM</sequence>
<feature type="domain" description="N-acyltransferase N-terminal" evidence="1">
    <location>
        <begin position="3"/>
        <end position="125"/>
    </location>
</feature>
<gene>
    <name evidence="3" type="ORF">H9935_08985</name>
</gene>
<reference evidence="3" key="1">
    <citation type="journal article" date="2021" name="PeerJ">
        <title>Extensive microbial diversity within the chicken gut microbiome revealed by metagenomics and culture.</title>
        <authorList>
            <person name="Gilroy R."/>
            <person name="Ravi A."/>
            <person name="Getino M."/>
            <person name="Pursley I."/>
            <person name="Horton D.L."/>
            <person name="Alikhan N.F."/>
            <person name="Baker D."/>
            <person name="Gharbi K."/>
            <person name="Hall N."/>
            <person name="Watson M."/>
            <person name="Adriaenssens E.M."/>
            <person name="Foster-Nyarko E."/>
            <person name="Jarju S."/>
            <person name="Secka A."/>
            <person name="Antonio M."/>
            <person name="Oren A."/>
            <person name="Chaudhuri R.R."/>
            <person name="La Ragione R."/>
            <person name="Hildebrand F."/>
            <person name="Pallen M.J."/>
        </authorList>
    </citation>
    <scope>NUCLEOTIDE SEQUENCE</scope>
    <source>
        <strain evidence="3">ChiSxjej6B18-287</strain>
    </source>
</reference>
<dbReference type="AlphaFoldDB" id="A0A9D2SKZ8"/>
<reference evidence="3" key="2">
    <citation type="submission" date="2021-04" db="EMBL/GenBank/DDBJ databases">
        <authorList>
            <person name="Gilroy R."/>
        </authorList>
    </citation>
    <scope>NUCLEOTIDE SEQUENCE</scope>
    <source>
        <strain evidence="3">ChiSxjej6B18-287</strain>
    </source>
</reference>
<dbReference type="InterPro" id="IPR041644">
    <property type="entry name" value="GNAT_C"/>
</dbReference>
<protein>
    <submittedName>
        <fullName evidence="3">DUF5596 domain-containing protein</fullName>
    </submittedName>
</protein>
<dbReference type="Pfam" id="PF18164">
    <property type="entry name" value="GNAT_C"/>
    <property type="match status" value="1"/>
</dbReference>
<evidence type="ECO:0000313" key="4">
    <source>
        <dbReference type="Proteomes" id="UP000823893"/>
    </source>
</evidence>
<evidence type="ECO:0000259" key="1">
    <source>
        <dbReference type="Pfam" id="PF18082"/>
    </source>
</evidence>
<evidence type="ECO:0000313" key="3">
    <source>
        <dbReference type="EMBL" id="HJC10936.1"/>
    </source>
</evidence>
<dbReference type="Proteomes" id="UP000823893">
    <property type="component" value="Unassembled WGS sequence"/>
</dbReference>
<name>A0A9D2SKZ8_9FIRM</name>
<dbReference type="InterPro" id="IPR041273">
    <property type="entry name" value="NAT_N"/>
</dbReference>
<feature type="domain" description="GNAT-like C-terminal" evidence="2">
    <location>
        <begin position="128"/>
        <end position="268"/>
    </location>
</feature>
<dbReference type="Pfam" id="PF18082">
    <property type="entry name" value="NAT_N"/>
    <property type="match status" value="1"/>
</dbReference>